<evidence type="ECO:0000259" key="3">
    <source>
        <dbReference type="PROSITE" id="PS51667"/>
    </source>
</evidence>
<dbReference type="InterPro" id="IPR014977">
    <property type="entry name" value="WRC_dom"/>
</dbReference>
<name>A0A9D4VBI6_ADICA</name>
<sequence>MAEMNSRMNHSQCVPLPTLCLQIPSLQACTEGLPLVLQRPDNFPLVMGILQEMNQEKFSFSRCAGTHQRSFSISEVKQENADVEEHHHSLNSELCQEWSLKGVEELLTEPEELQLRHDCSQESHDSSVPYLEVCASDEKPLQSVQPNFNWNVSEQPLLYVDEKPMIQSQITSSFEEQLFFQENTVLHMGKKSMTIEGFSAPGSKVDVNSNSQLAAQVPSEVHLEDKVGLHSIQSVKREPEEVEAQAPTFKSFEEQKEWNSCLDLCQSAGKKGLIRLEHVEKFALLAQKSQLKNDQSSEPEPDLQLKLMMENRRLSLQNVRRNTSGVLASPAVFSGLEESHPGKGYLEMSPPISLSFVAEGSICPSVLPKKCQVLAEDRKLQSVTSVGESDCCELTLSLASSEPQVASSSPSLDGNEDKPVAKPSNQQEKHDGKCQRTSPHQWQQTRKRSASNKHCWHPGLDTMPAGTKKQLFLTSDGCCGKDGESPSERSGGIDHSNIFLGPKNSENTVQPDAEQVVTSNCKTLSNFPIENKGSRQILRSMPKTIDERGSPNKRESQKIMSNIGQVIERNSPMATDSSEAEAAPQPTEPHRKKMRGTLPLDDEGDAKDTRCHRSDGKSWRCVRECINGAYYCQYHLRKRRIGYNRRRNKEVNLDDLEAVCNESLKLSKKSH</sequence>
<proteinExistence type="predicted"/>
<feature type="region of interest" description="Disordered" evidence="2">
    <location>
        <begin position="569"/>
        <end position="613"/>
    </location>
</feature>
<evidence type="ECO:0000313" key="4">
    <source>
        <dbReference type="EMBL" id="KAI5083460.1"/>
    </source>
</evidence>
<organism evidence="4 5">
    <name type="scientific">Adiantum capillus-veneris</name>
    <name type="common">Maidenhair fern</name>
    <dbReference type="NCBI Taxonomy" id="13818"/>
    <lineage>
        <taxon>Eukaryota</taxon>
        <taxon>Viridiplantae</taxon>
        <taxon>Streptophyta</taxon>
        <taxon>Embryophyta</taxon>
        <taxon>Tracheophyta</taxon>
        <taxon>Polypodiopsida</taxon>
        <taxon>Polypodiidae</taxon>
        <taxon>Polypodiales</taxon>
        <taxon>Pteridineae</taxon>
        <taxon>Pteridaceae</taxon>
        <taxon>Vittarioideae</taxon>
        <taxon>Adiantum</taxon>
    </lineage>
</organism>
<protein>
    <recommendedName>
        <fullName evidence="3">WRC domain-containing protein</fullName>
    </recommendedName>
</protein>
<dbReference type="Pfam" id="PF08879">
    <property type="entry name" value="WRC"/>
    <property type="match status" value="1"/>
</dbReference>
<evidence type="ECO:0000256" key="2">
    <source>
        <dbReference type="SAM" id="MobiDB-lite"/>
    </source>
</evidence>
<keyword evidence="5" id="KW-1185">Reference proteome</keyword>
<dbReference type="EMBL" id="JABFUD020000002">
    <property type="protein sequence ID" value="KAI5083460.1"/>
    <property type="molecule type" value="Genomic_DNA"/>
</dbReference>
<feature type="region of interest" description="Disordered" evidence="2">
    <location>
        <begin position="480"/>
        <end position="510"/>
    </location>
</feature>
<feature type="region of interest" description="Disordered" evidence="2">
    <location>
        <begin position="403"/>
        <end position="458"/>
    </location>
</feature>
<keyword evidence="1" id="KW-0539">Nucleus</keyword>
<dbReference type="PROSITE" id="PS51667">
    <property type="entry name" value="WRC"/>
    <property type="match status" value="1"/>
</dbReference>
<dbReference type="AlphaFoldDB" id="A0A9D4VBI6"/>
<dbReference type="OrthoDB" id="1930186at2759"/>
<comment type="caution">
    <text evidence="4">The sequence shown here is derived from an EMBL/GenBank/DDBJ whole genome shotgun (WGS) entry which is preliminary data.</text>
</comment>
<gene>
    <name evidence="4" type="ORF">GOP47_0003203</name>
</gene>
<feature type="domain" description="WRC" evidence="3">
    <location>
        <begin position="605"/>
        <end position="650"/>
    </location>
</feature>
<reference evidence="4" key="1">
    <citation type="submission" date="2021-01" db="EMBL/GenBank/DDBJ databases">
        <title>Adiantum capillus-veneris genome.</title>
        <authorList>
            <person name="Fang Y."/>
            <person name="Liao Q."/>
        </authorList>
    </citation>
    <scope>NUCLEOTIDE SEQUENCE</scope>
    <source>
        <strain evidence="4">H3</strain>
        <tissue evidence="4">Leaf</tissue>
    </source>
</reference>
<feature type="compositionally biased region" description="Low complexity" evidence="2">
    <location>
        <begin position="403"/>
        <end position="412"/>
    </location>
</feature>
<accession>A0A9D4VBI6</accession>
<feature type="compositionally biased region" description="Polar residues" evidence="2">
    <location>
        <begin position="435"/>
        <end position="444"/>
    </location>
</feature>
<dbReference type="PROSITE" id="PS51257">
    <property type="entry name" value="PROKAR_LIPOPROTEIN"/>
    <property type="match status" value="1"/>
</dbReference>
<evidence type="ECO:0000256" key="1">
    <source>
        <dbReference type="ARBA" id="ARBA00023242"/>
    </source>
</evidence>
<dbReference type="Proteomes" id="UP000886520">
    <property type="component" value="Chromosome 3"/>
</dbReference>
<evidence type="ECO:0000313" key="5">
    <source>
        <dbReference type="Proteomes" id="UP000886520"/>
    </source>
</evidence>
<feature type="compositionally biased region" description="Basic residues" evidence="2">
    <location>
        <begin position="445"/>
        <end position="456"/>
    </location>
</feature>